<dbReference type="PANTHER" id="PTHR10071">
    <property type="entry name" value="TRANSCRIPTION FACTOR GATA FAMILY MEMBER"/>
    <property type="match status" value="1"/>
</dbReference>
<dbReference type="GO" id="GO:0008270">
    <property type="term" value="F:zinc ion binding"/>
    <property type="evidence" value="ECO:0007669"/>
    <property type="project" value="UniProtKB-KW"/>
</dbReference>
<feature type="compositionally biased region" description="Basic residues" evidence="9">
    <location>
        <begin position="346"/>
        <end position="356"/>
    </location>
</feature>
<keyword evidence="3 8" id="KW-0863">Zinc-finger</keyword>
<dbReference type="OMA" id="AQCEMNE"/>
<keyword evidence="7" id="KW-0539">Nucleus</keyword>
<sequence length="505" mass="56645">MAPLVLTIKGNKTFSPFSALTSEDELSKTWRVCTRIKDSLENGSRLENLSWRLWFQQHVLSNKKKTFSALSLQTARKLSVNTVLPKKQKNEERQAQCEMNELVLGQQEQQVMLSNYQFIMPQFSSDQATGDAVQINDIFNAFSMPESSNPEFNPANYTTTMGDMADGWDFGYPSPTNPYYSPTQSHLTPPTANNNSSDNNNMLLFENIMTQLPPADNNALYVANTSMPPPPPTATLHNKLLGNMTTQSLQFNHQGFTPPLSASTSAVVPTNIEDNSHLLNQPNTNYSLSEPNSPHDKSFRKSSNSQAENKPVCTNCGATSTPLWRRSAEDELLCNACGLYQKLHNAPRPKTLKPHNARKESKDDEGSQLVCSNCSTTTTPLWRRDDEGAPLCNACGLYLKLHHERRPLSMKTDIIKKRQRYESSHNNSNYTRKSHKKSKEAQQQQQQQQQQQEPSPPQTQPQPQPQHQQNQGSFMFIDSVFPVTGATSTVIAPSAMVEDVLSNYC</sequence>
<feature type="region of interest" description="Disordered" evidence="9">
    <location>
        <begin position="346"/>
        <end position="370"/>
    </location>
</feature>
<keyword evidence="6" id="KW-0804">Transcription</keyword>
<feature type="domain" description="GATA-type" evidence="10">
    <location>
        <begin position="313"/>
        <end position="360"/>
    </location>
</feature>
<dbReference type="AlphaFoldDB" id="A0A1X0SE29"/>
<dbReference type="PROSITE" id="PS00344">
    <property type="entry name" value="GATA_ZN_FINGER_1"/>
    <property type="match status" value="1"/>
</dbReference>
<evidence type="ECO:0000256" key="3">
    <source>
        <dbReference type="ARBA" id="ARBA00022771"/>
    </source>
</evidence>
<dbReference type="SMART" id="SM00401">
    <property type="entry name" value="ZnF_GATA"/>
    <property type="match status" value="2"/>
</dbReference>
<evidence type="ECO:0000256" key="2">
    <source>
        <dbReference type="ARBA" id="ARBA00022723"/>
    </source>
</evidence>
<dbReference type="InterPro" id="IPR013860">
    <property type="entry name" value="AreA_GATA"/>
</dbReference>
<dbReference type="CDD" id="cd00202">
    <property type="entry name" value="ZnF_GATA"/>
    <property type="match status" value="2"/>
</dbReference>
<name>A0A1X0SE29_RHIZD</name>
<feature type="compositionally biased region" description="Pro residues" evidence="9">
    <location>
        <begin position="454"/>
        <end position="464"/>
    </location>
</feature>
<feature type="region of interest" description="Disordered" evidence="9">
    <location>
        <begin position="275"/>
        <end position="311"/>
    </location>
</feature>
<evidence type="ECO:0000256" key="6">
    <source>
        <dbReference type="ARBA" id="ARBA00023163"/>
    </source>
</evidence>
<feature type="region of interest" description="Disordered" evidence="9">
    <location>
        <begin position="175"/>
        <end position="198"/>
    </location>
</feature>
<evidence type="ECO:0000313" key="12">
    <source>
        <dbReference type="Proteomes" id="UP000242381"/>
    </source>
</evidence>
<feature type="compositionally biased region" description="Low complexity" evidence="9">
    <location>
        <begin position="442"/>
        <end position="453"/>
    </location>
</feature>
<evidence type="ECO:0000259" key="10">
    <source>
        <dbReference type="PROSITE" id="PS50114"/>
    </source>
</evidence>
<evidence type="ECO:0000256" key="1">
    <source>
        <dbReference type="ARBA" id="ARBA00004123"/>
    </source>
</evidence>
<keyword evidence="2" id="KW-0479">Metal-binding</keyword>
<comment type="subcellular location">
    <subcellularLocation>
        <location evidence="1">Nucleus</location>
    </subcellularLocation>
</comment>
<dbReference type="PRINTS" id="PR00619">
    <property type="entry name" value="GATAZNFINGER"/>
</dbReference>
<dbReference type="Pfam" id="PF08550">
    <property type="entry name" value="GATA_AreA"/>
    <property type="match status" value="1"/>
</dbReference>
<dbReference type="InterPro" id="IPR013088">
    <property type="entry name" value="Znf_NHR/GATA"/>
</dbReference>
<feature type="compositionally biased region" description="Basic and acidic residues" evidence="9">
    <location>
        <begin position="413"/>
        <end position="423"/>
    </location>
</feature>
<accession>A0A1X0SE29</accession>
<evidence type="ECO:0000256" key="8">
    <source>
        <dbReference type="PROSITE-ProRule" id="PRU00094"/>
    </source>
</evidence>
<dbReference type="GO" id="GO:0000981">
    <property type="term" value="F:DNA-binding transcription factor activity, RNA polymerase II-specific"/>
    <property type="evidence" value="ECO:0007669"/>
    <property type="project" value="TreeGrafter"/>
</dbReference>
<dbReference type="SUPFAM" id="SSF57716">
    <property type="entry name" value="Glucocorticoid receptor-like (DNA-binding domain)"/>
    <property type="match status" value="2"/>
</dbReference>
<dbReference type="Proteomes" id="UP000242381">
    <property type="component" value="Unassembled WGS sequence"/>
</dbReference>
<protein>
    <recommendedName>
        <fullName evidence="10">GATA-type domain-containing protein</fullName>
    </recommendedName>
</protein>
<dbReference type="Pfam" id="PF00320">
    <property type="entry name" value="GATA"/>
    <property type="match status" value="2"/>
</dbReference>
<dbReference type="Gene3D" id="3.30.50.10">
    <property type="entry name" value="Erythroid Transcription Factor GATA-1, subunit A"/>
    <property type="match status" value="2"/>
</dbReference>
<keyword evidence="5" id="KW-0805">Transcription regulation</keyword>
<dbReference type="EMBL" id="KV921265">
    <property type="protein sequence ID" value="ORE22575.1"/>
    <property type="molecule type" value="Genomic_DNA"/>
</dbReference>
<organism evidence="11 12">
    <name type="scientific">Rhizopus microsporus</name>
    <dbReference type="NCBI Taxonomy" id="58291"/>
    <lineage>
        <taxon>Eukaryota</taxon>
        <taxon>Fungi</taxon>
        <taxon>Fungi incertae sedis</taxon>
        <taxon>Mucoromycota</taxon>
        <taxon>Mucoromycotina</taxon>
        <taxon>Mucoromycetes</taxon>
        <taxon>Mucorales</taxon>
        <taxon>Mucorineae</taxon>
        <taxon>Rhizopodaceae</taxon>
        <taxon>Rhizopus</taxon>
    </lineage>
</organism>
<reference evidence="11 12" key="1">
    <citation type="journal article" date="2016" name="Proc. Natl. Acad. Sci. U.S.A.">
        <title>Lipid metabolic changes in an early divergent fungus govern the establishment of a mutualistic symbiosis with endobacteria.</title>
        <authorList>
            <person name="Lastovetsky O.A."/>
            <person name="Gaspar M.L."/>
            <person name="Mondo S.J."/>
            <person name="LaButti K.M."/>
            <person name="Sandor L."/>
            <person name="Grigoriev I.V."/>
            <person name="Henry S.A."/>
            <person name="Pawlowska T.E."/>
        </authorList>
    </citation>
    <scope>NUCLEOTIDE SEQUENCE [LARGE SCALE GENOMIC DNA]</scope>
    <source>
        <strain evidence="11 12">ATCC 11559</strain>
    </source>
</reference>
<proteinExistence type="predicted"/>
<dbReference type="GO" id="GO:0005634">
    <property type="term" value="C:nucleus"/>
    <property type="evidence" value="ECO:0007669"/>
    <property type="project" value="UniProtKB-SubCell"/>
</dbReference>
<dbReference type="PROSITE" id="PS50114">
    <property type="entry name" value="GATA_ZN_FINGER_2"/>
    <property type="match status" value="2"/>
</dbReference>
<dbReference type="GO" id="GO:0000122">
    <property type="term" value="P:negative regulation of transcription by RNA polymerase II"/>
    <property type="evidence" value="ECO:0007669"/>
    <property type="project" value="TreeGrafter"/>
</dbReference>
<evidence type="ECO:0000256" key="4">
    <source>
        <dbReference type="ARBA" id="ARBA00022833"/>
    </source>
</evidence>
<feature type="domain" description="GATA-type" evidence="10">
    <location>
        <begin position="365"/>
        <end position="418"/>
    </location>
</feature>
<evidence type="ECO:0000313" key="11">
    <source>
        <dbReference type="EMBL" id="ORE22575.1"/>
    </source>
</evidence>
<dbReference type="VEuPathDB" id="FungiDB:BCV72DRAFT_329594"/>
<keyword evidence="4" id="KW-0862">Zinc</keyword>
<feature type="region of interest" description="Disordered" evidence="9">
    <location>
        <begin position="410"/>
        <end position="469"/>
    </location>
</feature>
<evidence type="ECO:0000256" key="5">
    <source>
        <dbReference type="ARBA" id="ARBA00023015"/>
    </source>
</evidence>
<dbReference type="PANTHER" id="PTHR10071:SF281">
    <property type="entry name" value="BOX A-BINDING FACTOR-RELATED"/>
    <property type="match status" value="1"/>
</dbReference>
<feature type="compositionally biased region" description="Polar residues" evidence="9">
    <location>
        <begin position="277"/>
        <end position="292"/>
    </location>
</feature>
<dbReference type="GO" id="GO:0000978">
    <property type="term" value="F:RNA polymerase II cis-regulatory region sequence-specific DNA binding"/>
    <property type="evidence" value="ECO:0007669"/>
    <property type="project" value="TreeGrafter"/>
</dbReference>
<dbReference type="InterPro" id="IPR039355">
    <property type="entry name" value="Transcription_factor_GATA"/>
</dbReference>
<dbReference type="InterPro" id="IPR000679">
    <property type="entry name" value="Znf_GATA"/>
</dbReference>
<gene>
    <name evidence="11" type="ORF">BCV71DRAFT_119450</name>
</gene>
<dbReference type="FunFam" id="3.30.50.10:FF:000007">
    <property type="entry name" value="Nitrogen regulatory AreA, N-terminal"/>
    <property type="match status" value="1"/>
</dbReference>
<evidence type="ECO:0000256" key="7">
    <source>
        <dbReference type="ARBA" id="ARBA00023242"/>
    </source>
</evidence>
<dbReference type="GO" id="GO:0045944">
    <property type="term" value="P:positive regulation of transcription by RNA polymerase II"/>
    <property type="evidence" value="ECO:0007669"/>
    <property type="project" value="TreeGrafter"/>
</dbReference>
<evidence type="ECO:0000256" key="9">
    <source>
        <dbReference type="SAM" id="MobiDB-lite"/>
    </source>
</evidence>